<comment type="similarity">
    <text evidence="2">Belongs to the peptidase S1 family. CLIP subfamily.</text>
</comment>
<dbReference type="PROSITE" id="PS50240">
    <property type="entry name" value="TRYPSIN_DOM"/>
    <property type="match status" value="1"/>
</dbReference>
<dbReference type="InterPro" id="IPR051487">
    <property type="entry name" value="Ser/Thr_Proteases_Immune/Dev"/>
</dbReference>
<dbReference type="InterPro" id="IPR033116">
    <property type="entry name" value="TRYPSIN_SER"/>
</dbReference>
<accession>A0AA39LYT5</accession>
<evidence type="ECO:0000256" key="3">
    <source>
        <dbReference type="RuleBase" id="RU363034"/>
    </source>
</evidence>
<dbReference type="InterPro" id="IPR043504">
    <property type="entry name" value="Peptidase_S1_PA_chymotrypsin"/>
</dbReference>
<dbReference type="InterPro" id="IPR009003">
    <property type="entry name" value="Peptidase_S1_PA"/>
</dbReference>
<keyword evidence="3" id="KW-0645">Protease</keyword>
<dbReference type="CDD" id="cd00190">
    <property type="entry name" value="Tryp_SPc"/>
    <property type="match status" value="1"/>
</dbReference>
<dbReference type="Pfam" id="PF00089">
    <property type="entry name" value="Trypsin"/>
    <property type="match status" value="1"/>
</dbReference>
<protein>
    <recommendedName>
        <fullName evidence="5">Peptidase S1 domain-containing protein</fullName>
    </recommendedName>
</protein>
<dbReference type="PRINTS" id="PR00722">
    <property type="entry name" value="CHYMOTRYPSIN"/>
</dbReference>
<dbReference type="PROSITE" id="PS00135">
    <property type="entry name" value="TRYPSIN_SER"/>
    <property type="match status" value="1"/>
</dbReference>
<evidence type="ECO:0000256" key="4">
    <source>
        <dbReference type="SAM" id="SignalP"/>
    </source>
</evidence>
<name>A0AA39LYT5_9BILA</name>
<dbReference type="SUPFAM" id="SSF50494">
    <property type="entry name" value="Trypsin-like serine proteases"/>
    <property type="match status" value="1"/>
</dbReference>
<dbReference type="Gene3D" id="2.40.10.10">
    <property type="entry name" value="Trypsin-like serine proteases"/>
    <property type="match status" value="1"/>
</dbReference>
<evidence type="ECO:0000313" key="6">
    <source>
        <dbReference type="EMBL" id="KAK0414572.1"/>
    </source>
</evidence>
<proteinExistence type="inferred from homology"/>
<dbReference type="InterPro" id="IPR018114">
    <property type="entry name" value="TRYPSIN_HIS"/>
</dbReference>
<evidence type="ECO:0000313" key="7">
    <source>
        <dbReference type="Proteomes" id="UP001175271"/>
    </source>
</evidence>
<feature type="signal peptide" evidence="4">
    <location>
        <begin position="1"/>
        <end position="16"/>
    </location>
</feature>
<dbReference type="SMART" id="SM00020">
    <property type="entry name" value="Tryp_SPc"/>
    <property type="match status" value="1"/>
</dbReference>
<keyword evidence="3" id="KW-0378">Hydrolase</keyword>
<keyword evidence="7" id="KW-1185">Reference proteome</keyword>
<keyword evidence="4" id="KW-0732">Signal</keyword>
<evidence type="ECO:0000256" key="2">
    <source>
        <dbReference type="ARBA" id="ARBA00024195"/>
    </source>
</evidence>
<dbReference type="PROSITE" id="PS00134">
    <property type="entry name" value="TRYPSIN_HIS"/>
    <property type="match status" value="1"/>
</dbReference>
<dbReference type="AlphaFoldDB" id="A0AA39LYT5"/>
<dbReference type="Proteomes" id="UP001175271">
    <property type="component" value="Unassembled WGS sequence"/>
</dbReference>
<gene>
    <name evidence="6" type="ORF">QR680_011505</name>
</gene>
<dbReference type="PANTHER" id="PTHR24256">
    <property type="entry name" value="TRYPTASE-RELATED"/>
    <property type="match status" value="1"/>
</dbReference>
<dbReference type="InterPro" id="IPR001254">
    <property type="entry name" value="Trypsin_dom"/>
</dbReference>
<dbReference type="GO" id="GO:0006508">
    <property type="term" value="P:proteolysis"/>
    <property type="evidence" value="ECO:0007669"/>
    <property type="project" value="UniProtKB-KW"/>
</dbReference>
<organism evidence="6 7">
    <name type="scientific">Steinernema hermaphroditum</name>
    <dbReference type="NCBI Taxonomy" id="289476"/>
    <lineage>
        <taxon>Eukaryota</taxon>
        <taxon>Metazoa</taxon>
        <taxon>Ecdysozoa</taxon>
        <taxon>Nematoda</taxon>
        <taxon>Chromadorea</taxon>
        <taxon>Rhabditida</taxon>
        <taxon>Tylenchina</taxon>
        <taxon>Panagrolaimomorpha</taxon>
        <taxon>Strongyloidoidea</taxon>
        <taxon>Steinernematidae</taxon>
        <taxon>Steinernema</taxon>
    </lineage>
</organism>
<sequence>MRLFLSCLALVGLSLAAPTIAPPPGAVRSELVIGGERAYQGNFPFYAKVPNCGGSLITPRHILTAAHCVDQGDVGGGVAMGLTDREDYENEPGVQVRKIVSVTNHPDFNTQNKSRNDISIIEVDHPFEMTPYVQMIDIKVDDSELQKKYWSIAIGFGVTKFNIYNNGSYSGVWPRYLQFAYIPLIPYDKCFEVWSHRLWDKEICIGGHRLGVGDGDSGGPLAILDDGKFYQIGVASYIATGQYFNQNVYPAVYMRTASYCDWMTENTNGEFHCS</sequence>
<dbReference type="EMBL" id="JAUCMV010000002">
    <property type="protein sequence ID" value="KAK0414572.1"/>
    <property type="molecule type" value="Genomic_DNA"/>
</dbReference>
<reference evidence="6" key="1">
    <citation type="submission" date="2023-06" db="EMBL/GenBank/DDBJ databases">
        <title>Genomic analysis of the entomopathogenic nematode Steinernema hermaphroditum.</title>
        <authorList>
            <person name="Schwarz E.M."/>
            <person name="Heppert J.K."/>
            <person name="Baniya A."/>
            <person name="Schwartz H.T."/>
            <person name="Tan C.-H."/>
            <person name="Antoshechkin I."/>
            <person name="Sternberg P.W."/>
            <person name="Goodrich-Blair H."/>
            <person name="Dillman A.R."/>
        </authorList>
    </citation>
    <scope>NUCLEOTIDE SEQUENCE</scope>
    <source>
        <strain evidence="6">PS9179</strain>
        <tissue evidence="6">Whole animal</tissue>
    </source>
</reference>
<keyword evidence="1" id="KW-1015">Disulfide bond</keyword>
<dbReference type="InterPro" id="IPR001314">
    <property type="entry name" value="Peptidase_S1A"/>
</dbReference>
<feature type="chain" id="PRO_5041455462" description="Peptidase S1 domain-containing protein" evidence="4">
    <location>
        <begin position="17"/>
        <end position="274"/>
    </location>
</feature>
<evidence type="ECO:0000256" key="1">
    <source>
        <dbReference type="ARBA" id="ARBA00023157"/>
    </source>
</evidence>
<evidence type="ECO:0000259" key="5">
    <source>
        <dbReference type="PROSITE" id="PS50240"/>
    </source>
</evidence>
<dbReference type="GO" id="GO:0004252">
    <property type="term" value="F:serine-type endopeptidase activity"/>
    <property type="evidence" value="ECO:0007669"/>
    <property type="project" value="InterPro"/>
</dbReference>
<comment type="caution">
    <text evidence="6">The sequence shown here is derived from an EMBL/GenBank/DDBJ whole genome shotgun (WGS) entry which is preliminary data.</text>
</comment>
<keyword evidence="3" id="KW-0720">Serine protease</keyword>
<feature type="domain" description="Peptidase S1" evidence="5">
    <location>
        <begin position="32"/>
        <end position="268"/>
    </location>
</feature>
<dbReference type="FunFam" id="2.40.10.10:FF:000068">
    <property type="entry name" value="transmembrane protease serine 2"/>
    <property type="match status" value="1"/>
</dbReference>